<name>A0A392VMB4_9FABA</name>
<feature type="non-terminal residue" evidence="1">
    <location>
        <position position="52"/>
    </location>
</feature>
<protein>
    <submittedName>
        <fullName evidence="1">Uncharacterized protein</fullName>
    </submittedName>
</protein>
<keyword evidence="2" id="KW-1185">Reference proteome</keyword>
<sequence>MPFLLLSGSTPPAPAFGPPTVWLITGDDGGACPQACSSFCGEGLFSSRIGVG</sequence>
<evidence type="ECO:0000313" key="2">
    <source>
        <dbReference type="Proteomes" id="UP000265520"/>
    </source>
</evidence>
<dbReference type="EMBL" id="LXQA011169057">
    <property type="protein sequence ID" value="MCI87550.1"/>
    <property type="molecule type" value="Genomic_DNA"/>
</dbReference>
<comment type="caution">
    <text evidence="1">The sequence shown here is derived from an EMBL/GenBank/DDBJ whole genome shotgun (WGS) entry which is preliminary data.</text>
</comment>
<evidence type="ECO:0000313" key="1">
    <source>
        <dbReference type="EMBL" id="MCI87550.1"/>
    </source>
</evidence>
<accession>A0A392VMB4</accession>
<proteinExistence type="predicted"/>
<organism evidence="1 2">
    <name type="scientific">Trifolium medium</name>
    <dbReference type="NCBI Taxonomy" id="97028"/>
    <lineage>
        <taxon>Eukaryota</taxon>
        <taxon>Viridiplantae</taxon>
        <taxon>Streptophyta</taxon>
        <taxon>Embryophyta</taxon>
        <taxon>Tracheophyta</taxon>
        <taxon>Spermatophyta</taxon>
        <taxon>Magnoliopsida</taxon>
        <taxon>eudicotyledons</taxon>
        <taxon>Gunneridae</taxon>
        <taxon>Pentapetalae</taxon>
        <taxon>rosids</taxon>
        <taxon>fabids</taxon>
        <taxon>Fabales</taxon>
        <taxon>Fabaceae</taxon>
        <taxon>Papilionoideae</taxon>
        <taxon>50 kb inversion clade</taxon>
        <taxon>NPAAA clade</taxon>
        <taxon>Hologalegina</taxon>
        <taxon>IRL clade</taxon>
        <taxon>Trifolieae</taxon>
        <taxon>Trifolium</taxon>
    </lineage>
</organism>
<dbReference type="AlphaFoldDB" id="A0A392VMB4"/>
<dbReference type="Proteomes" id="UP000265520">
    <property type="component" value="Unassembled WGS sequence"/>
</dbReference>
<reference evidence="1 2" key="1">
    <citation type="journal article" date="2018" name="Front. Plant Sci.">
        <title>Red Clover (Trifolium pratense) and Zigzag Clover (T. medium) - A Picture of Genomic Similarities and Differences.</title>
        <authorList>
            <person name="Dluhosova J."/>
            <person name="Istvanek J."/>
            <person name="Nedelnik J."/>
            <person name="Repkova J."/>
        </authorList>
    </citation>
    <scope>NUCLEOTIDE SEQUENCE [LARGE SCALE GENOMIC DNA]</scope>
    <source>
        <strain evidence="2">cv. 10/8</strain>
        <tissue evidence="1">Leaf</tissue>
    </source>
</reference>